<keyword evidence="7 10" id="KW-0238">DNA-binding</keyword>
<dbReference type="InterPro" id="IPR050646">
    <property type="entry name" value="Cas1"/>
</dbReference>
<evidence type="ECO:0000256" key="10">
    <source>
        <dbReference type="HAMAP-Rule" id="MF_01470"/>
    </source>
</evidence>
<keyword evidence="3 10" id="KW-0255">Endonuclease</keyword>
<comment type="caution">
    <text evidence="11">The sequence shown here is derived from an EMBL/GenBank/DDBJ whole genome shotgun (WGS) entry which is preliminary data.</text>
</comment>
<reference evidence="11" key="1">
    <citation type="submission" date="2022-07" db="EMBL/GenBank/DDBJ databases">
        <authorList>
            <person name="Jung M.-Y."/>
            <person name="Lee M."/>
        </authorList>
    </citation>
    <scope>NUCLEOTIDE SEQUENCE</scope>
    <source>
        <strain evidence="11">S8</strain>
    </source>
</reference>
<keyword evidence="4 10" id="KW-0378">Hydrolase</keyword>
<evidence type="ECO:0000256" key="9">
    <source>
        <dbReference type="ARBA" id="ARBA00038592"/>
    </source>
</evidence>
<reference evidence="11" key="3">
    <citation type="journal article" date="2023" name="Microbiol. Resour. Announc.">
        <title>Draft Genome Sequence of Granulicatella sp. Strain S8, Isolated from a Marine Fish, Seriola quinqueradiata.</title>
        <authorList>
            <person name="Lee M."/>
            <person name="Farooq A."/>
            <person name="Jeong J.B."/>
            <person name="Jung M.Y."/>
        </authorList>
    </citation>
    <scope>NUCLEOTIDE SEQUENCE</scope>
    <source>
        <strain evidence="11">S8</strain>
    </source>
</reference>
<proteinExistence type="inferred from homology"/>
<comment type="similarity">
    <text evidence="10">Belongs to the CRISPR-associated endonuclease Cas1 family.</text>
</comment>
<dbReference type="Pfam" id="PF01867">
    <property type="entry name" value="Cas_Cas1"/>
    <property type="match status" value="1"/>
</dbReference>
<dbReference type="PANTHER" id="PTHR34353">
    <property type="entry name" value="CRISPR-ASSOCIATED ENDONUCLEASE CAS1 1"/>
    <property type="match status" value="1"/>
</dbReference>
<comment type="cofactor">
    <cofactor evidence="10">
        <name>Mg(2+)</name>
        <dbReference type="ChEBI" id="CHEBI:18420"/>
    </cofactor>
    <cofactor evidence="10">
        <name>Mn(2+)</name>
        <dbReference type="ChEBI" id="CHEBI:29035"/>
    </cofactor>
</comment>
<dbReference type="PANTHER" id="PTHR34353:SF2">
    <property type="entry name" value="CRISPR-ASSOCIATED ENDONUCLEASE CAS1 1"/>
    <property type="match status" value="1"/>
</dbReference>
<dbReference type="HAMAP" id="MF_01470">
    <property type="entry name" value="Cas1"/>
    <property type="match status" value="1"/>
</dbReference>
<dbReference type="CDD" id="cd09634">
    <property type="entry name" value="Cas1_I-II-III"/>
    <property type="match status" value="1"/>
</dbReference>
<reference evidence="11" key="2">
    <citation type="journal article" date="2023" name="Curr. Microbiol.">
        <title>Granulicatella seriolae sp. nov., a Novel Facultative Anaerobe Isolated from Yellowtail Marine Fish.</title>
        <authorList>
            <person name="Lee M."/>
            <person name="Choi Y.J."/>
            <person name="Farooq A."/>
            <person name="Jeong J.B."/>
            <person name="Jung M.Y."/>
        </authorList>
    </citation>
    <scope>NUCLEOTIDE SEQUENCE</scope>
    <source>
        <strain evidence="11">S8</strain>
    </source>
</reference>
<gene>
    <name evidence="10 11" type="primary">cas1</name>
    <name evidence="11" type="ORF">NPA36_05710</name>
</gene>
<keyword evidence="8 10" id="KW-0464">Manganese</keyword>
<dbReference type="InterPro" id="IPR027617">
    <property type="entry name" value="Cas1_PREFRAN"/>
</dbReference>
<dbReference type="Gene3D" id="1.20.120.920">
    <property type="entry name" value="CRISPR-associated endonuclease Cas1, C-terminal domain"/>
    <property type="match status" value="1"/>
</dbReference>
<evidence type="ECO:0000256" key="4">
    <source>
        <dbReference type="ARBA" id="ARBA00022801"/>
    </source>
</evidence>
<feature type="binding site" evidence="10">
    <location>
        <position position="240"/>
    </location>
    <ligand>
        <name>Mn(2+)</name>
        <dbReference type="ChEBI" id="CHEBI:29035"/>
    </ligand>
</feature>
<dbReference type="Proteomes" id="UP001059480">
    <property type="component" value="Unassembled WGS sequence"/>
</dbReference>
<name>A0ABT1WNC4_9LACT</name>
<evidence type="ECO:0000313" key="11">
    <source>
        <dbReference type="EMBL" id="MCQ9210042.1"/>
    </source>
</evidence>
<sequence length="321" mass="37966">MLSREAFSKKQIVCVNIGLGEKMSISNDNIVVKDKDAKVVLKTTMYRLFAIFVIGHTTLTTKVIANSKKFKFSICFFSPTMKLYDIIGARMEGNFLLREKQYSYNSNYAAKEIIANKIENQLRTLKKVREKSPLMLDNIKQIEKIKHKYNLEEQLSIQQIMGFEGAIAKLYFAAIFEDKQWKRRIPRVKFDYINASLDIGYTLLFNYIDAILNVFGFDTYKGVLHQEFYMRKSLVCDIVEPLRTIIDWKTRKAMNLNQITEDDFTLRNNQYTLDWKQNRKYTKLYLEAILDNKDKIFHYVQSYYRAFMKGYDKVDFPKIEV</sequence>
<keyword evidence="12" id="KW-1185">Reference proteome</keyword>
<evidence type="ECO:0000256" key="7">
    <source>
        <dbReference type="ARBA" id="ARBA00023125"/>
    </source>
</evidence>
<keyword evidence="6 10" id="KW-0051">Antiviral defense</keyword>
<dbReference type="GO" id="GO:0004519">
    <property type="term" value="F:endonuclease activity"/>
    <property type="evidence" value="ECO:0007669"/>
    <property type="project" value="UniProtKB-KW"/>
</dbReference>
<evidence type="ECO:0000256" key="1">
    <source>
        <dbReference type="ARBA" id="ARBA00022722"/>
    </source>
</evidence>
<accession>A0ABT1WNC4</accession>
<feature type="binding site" evidence="10">
    <location>
        <position position="225"/>
    </location>
    <ligand>
        <name>Mn(2+)</name>
        <dbReference type="ChEBI" id="CHEBI:29035"/>
    </ligand>
</feature>
<evidence type="ECO:0000256" key="2">
    <source>
        <dbReference type="ARBA" id="ARBA00022723"/>
    </source>
</evidence>
<dbReference type="InterPro" id="IPR002729">
    <property type="entry name" value="CRISPR-assoc_Cas1"/>
</dbReference>
<evidence type="ECO:0000313" key="12">
    <source>
        <dbReference type="Proteomes" id="UP001059480"/>
    </source>
</evidence>
<dbReference type="EMBL" id="JANHNZ010000004">
    <property type="protein sequence ID" value="MCQ9210042.1"/>
    <property type="molecule type" value="Genomic_DNA"/>
</dbReference>
<evidence type="ECO:0000256" key="6">
    <source>
        <dbReference type="ARBA" id="ARBA00023118"/>
    </source>
</evidence>
<dbReference type="InterPro" id="IPR042206">
    <property type="entry name" value="CRISPR-assoc_Cas1_C"/>
</dbReference>
<dbReference type="NCBIfam" id="TIGR04329">
    <property type="entry name" value="cas1_PREFRAN"/>
    <property type="match status" value="1"/>
</dbReference>
<dbReference type="NCBIfam" id="TIGR00287">
    <property type="entry name" value="cas1"/>
    <property type="match status" value="1"/>
</dbReference>
<comment type="subunit">
    <text evidence="9 10">Homodimer, forms a heterotetramer with a Cas2 homodimer.</text>
</comment>
<dbReference type="RefSeq" id="WP_256945157.1">
    <property type="nucleotide sequence ID" value="NZ_JANHNZ010000004.1"/>
</dbReference>
<evidence type="ECO:0000256" key="8">
    <source>
        <dbReference type="ARBA" id="ARBA00023211"/>
    </source>
</evidence>
<keyword evidence="5 10" id="KW-0460">Magnesium</keyword>
<feature type="binding site" evidence="10">
    <location>
        <position position="164"/>
    </location>
    <ligand>
        <name>Mn(2+)</name>
        <dbReference type="ChEBI" id="CHEBI:29035"/>
    </ligand>
</feature>
<comment type="function">
    <text evidence="10">CRISPR (clustered regularly interspaced short palindromic repeat), is an adaptive immune system that provides protection against mobile genetic elements (viruses, transposable elements and conjugative plasmids). CRISPR clusters contain spacers, sequences complementary to antecedent mobile elements, and target invading nucleic acids. CRISPR clusters are transcribed and processed into CRISPR RNA (crRNA). Acts as a dsDNA endonuclease. Involved in the integration of spacer DNA into the CRISPR cassette.</text>
</comment>
<protein>
    <recommendedName>
        <fullName evidence="10">CRISPR-associated endonuclease Cas1</fullName>
        <ecNumber evidence="10">3.1.-.-</ecNumber>
    </recommendedName>
</protein>
<evidence type="ECO:0000256" key="3">
    <source>
        <dbReference type="ARBA" id="ARBA00022759"/>
    </source>
</evidence>
<organism evidence="11 12">
    <name type="scientific">Granulicatella seriolae</name>
    <dbReference type="NCBI Taxonomy" id="2967226"/>
    <lineage>
        <taxon>Bacteria</taxon>
        <taxon>Bacillati</taxon>
        <taxon>Bacillota</taxon>
        <taxon>Bacilli</taxon>
        <taxon>Lactobacillales</taxon>
        <taxon>Carnobacteriaceae</taxon>
        <taxon>Granulicatella</taxon>
    </lineage>
</organism>
<keyword evidence="2 10" id="KW-0479">Metal-binding</keyword>
<keyword evidence="1 10" id="KW-0540">Nuclease</keyword>
<dbReference type="EC" id="3.1.-.-" evidence="10"/>
<evidence type="ECO:0000256" key="5">
    <source>
        <dbReference type="ARBA" id="ARBA00022842"/>
    </source>
</evidence>